<proteinExistence type="inferred from homology"/>
<evidence type="ECO:0000256" key="4">
    <source>
        <dbReference type="ARBA" id="ARBA00022989"/>
    </source>
</evidence>
<evidence type="ECO:0000313" key="6">
    <source>
        <dbReference type="EMBL" id="KAK5649641.1"/>
    </source>
</evidence>
<sequence>MLKHKKTNKQHSKTLGDVTINDFANADVVKTRQKKSTSNVTNVIKQNESDKAWDEIDDFENCDFVREVNEDGTYVVVLRKQSHTDRKSKENCSSDSVHAGNSYPLDIWFLISEYIRPQDVGKFAGICKASYAVVCSAKFWFSLYKRYYKYAPSLPHHLAPEHIVRFYGLRTSVIRALHFMYPPFCNKYKTISSSERHPVTLINKQCMTAFHKQGFESIYCFKFKDYIPSALKRTNKSDNQRKPNVIEMLEDVTANPDENCCVLLVNCKQFIPIPCVEGFILKSALLTLSQGFRHHRLQLGFSSGVHNYSYNAVDGSDSITIILDPVLGVKVLDWWDPQYPYNHNMKYSLADKDESDEDELGNHDSLFSII</sequence>
<dbReference type="EMBL" id="JAVRBK010000001">
    <property type="protein sequence ID" value="KAK5649641.1"/>
    <property type="molecule type" value="Genomic_DNA"/>
</dbReference>
<name>A0AAN7ZW72_9COLE</name>
<dbReference type="GO" id="GO:0019005">
    <property type="term" value="C:SCF ubiquitin ligase complex"/>
    <property type="evidence" value="ECO:0007669"/>
    <property type="project" value="TreeGrafter"/>
</dbReference>
<evidence type="ECO:0000313" key="7">
    <source>
        <dbReference type="Proteomes" id="UP001329430"/>
    </source>
</evidence>
<dbReference type="PANTHER" id="PTHR20988">
    <property type="entry name" value="TRANSMEMBRANE PROTEIN 183A-RELATED"/>
    <property type="match status" value="1"/>
</dbReference>
<comment type="subcellular location">
    <subcellularLocation>
        <location evidence="1">Membrane</location>
        <topology evidence="1">Single-pass membrane protein</topology>
    </subcellularLocation>
</comment>
<dbReference type="GO" id="GO:0016020">
    <property type="term" value="C:membrane"/>
    <property type="evidence" value="ECO:0007669"/>
    <property type="project" value="UniProtKB-SubCell"/>
</dbReference>
<dbReference type="GO" id="GO:0031647">
    <property type="term" value="P:regulation of protein stability"/>
    <property type="evidence" value="ECO:0007669"/>
    <property type="project" value="TreeGrafter"/>
</dbReference>
<reference evidence="6 7" key="1">
    <citation type="journal article" date="2024" name="Insects">
        <title>An Improved Chromosome-Level Genome Assembly of the Firefly Pyrocoelia pectoralis.</title>
        <authorList>
            <person name="Fu X."/>
            <person name="Meyer-Rochow V.B."/>
            <person name="Ballantyne L."/>
            <person name="Zhu X."/>
        </authorList>
    </citation>
    <scope>NUCLEOTIDE SEQUENCE [LARGE SCALE GENOMIC DNA]</scope>
    <source>
        <strain evidence="6">XCY_ONT2</strain>
    </source>
</reference>
<comment type="similarity">
    <text evidence="2">Belongs to the TMEM183 family.</text>
</comment>
<evidence type="ECO:0000256" key="5">
    <source>
        <dbReference type="ARBA" id="ARBA00023136"/>
    </source>
</evidence>
<keyword evidence="7" id="KW-1185">Reference proteome</keyword>
<evidence type="ECO:0000256" key="1">
    <source>
        <dbReference type="ARBA" id="ARBA00004167"/>
    </source>
</evidence>
<dbReference type="SUPFAM" id="SSF81383">
    <property type="entry name" value="F-box domain"/>
    <property type="match status" value="1"/>
</dbReference>
<keyword evidence="5" id="KW-0472">Membrane</keyword>
<comment type="caution">
    <text evidence="6">The sequence shown here is derived from an EMBL/GenBank/DDBJ whole genome shotgun (WGS) entry which is preliminary data.</text>
</comment>
<dbReference type="AlphaFoldDB" id="A0AAN7ZW72"/>
<evidence type="ECO:0008006" key="8">
    <source>
        <dbReference type="Google" id="ProtNLM"/>
    </source>
</evidence>
<accession>A0AAN7ZW72</accession>
<gene>
    <name evidence="6" type="ORF">RI129_000670</name>
</gene>
<dbReference type="PANTHER" id="PTHR20988:SF2">
    <property type="entry name" value="TRANSMEMBRANE PROTEIN 183A-RELATED"/>
    <property type="match status" value="1"/>
</dbReference>
<keyword evidence="3" id="KW-0812">Transmembrane</keyword>
<keyword evidence="4" id="KW-1133">Transmembrane helix</keyword>
<dbReference type="Proteomes" id="UP001329430">
    <property type="component" value="Chromosome 1"/>
</dbReference>
<evidence type="ECO:0000256" key="2">
    <source>
        <dbReference type="ARBA" id="ARBA00006744"/>
    </source>
</evidence>
<dbReference type="InterPro" id="IPR026509">
    <property type="entry name" value="TMEM183"/>
</dbReference>
<protein>
    <recommendedName>
        <fullName evidence="8">Transmembrane protein 183</fullName>
    </recommendedName>
</protein>
<dbReference type="InterPro" id="IPR036047">
    <property type="entry name" value="F-box-like_dom_sf"/>
</dbReference>
<evidence type="ECO:0000256" key="3">
    <source>
        <dbReference type="ARBA" id="ARBA00022692"/>
    </source>
</evidence>
<organism evidence="6 7">
    <name type="scientific">Pyrocoelia pectoralis</name>
    <dbReference type="NCBI Taxonomy" id="417401"/>
    <lineage>
        <taxon>Eukaryota</taxon>
        <taxon>Metazoa</taxon>
        <taxon>Ecdysozoa</taxon>
        <taxon>Arthropoda</taxon>
        <taxon>Hexapoda</taxon>
        <taxon>Insecta</taxon>
        <taxon>Pterygota</taxon>
        <taxon>Neoptera</taxon>
        <taxon>Endopterygota</taxon>
        <taxon>Coleoptera</taxon>
        <taxon>Polyphaga</taxon>
        <taxon>Elateriformia</taxon>
        <taxon>Elateroidea</taxon>
        <taxon>Lampyridae</taxon>
        <taxon>Lampyrinae</taxon>
        <taxon>Pyrocoelia</taxon>
    </lineage>
</organism>